<gene>
    <name evidence="2" type="ORF">CBP36_20120</name>
</gene>
<geneLocation type="plasmid" evidence="2 3">
    <name>pACP4.1</name>
</geneLocation>
<feature type="region of interest" description="Disordered" evidence="1">
    <location>
        <begin position="354"/>
        <end position="385"/>
    </location>
</feature>
<evidence type="ECO:0000313" key="3">
    <source>
        <dbReference type="Proteomes" id="UP000194440"/>
    </source>
</evidence>
<name>A0A240UJI3_9BURK</name>
<reference evidence="2" key="1">
    <citation type="submission" date="2017-05" db="EMBL/GenBank/DDBJ databases">
        <title>Polyphasic characterization of four soil-derived phenanthrene-degrading Acidovorax strains and proposal of Acidovorax phenanthrenivorans sp. nov.</title>
        <authorList>
            <person name="Singleton D."/>
            <person name="Lee J."/>
            <person name="Dickey A.N."/>
            <person name="Stroud A."/>
            <person name="Scholl E.H."/>
            <person name="Wright F.A."/>
            <person name="Aitken M.D."/>
        </authorList>
    </citation>
    <scope>NUCLEOTIDE SEQUENCE</scope>
    <source>
        <strain evidence="2">P4</strain>
        <plasmid evidence="2">pACP4.1</plasmid>
    </source>
</reference>
<evidence type="ECO:0008006" key="4">
    <source>
        <dbReference type="Google" id="ProtNLM"/>
    </source>
</evidence>
<accession>A0A240UJI3</accession>
<sequence length="385" mass="42159">MHRPSDFTAANDPATYGDTEDAVVHMGGSMAKVLRAEDRAQAHQRIAQTFTRADIDQDGQLLQLARLDPSLFIEPEAPRKFDAWKFNRSPSSATWLANAATAYAKDTIGHLFAAGVHPDDEAIFGGKCFLGYSVWMDDPDLLEQALQAGASPDHSSRANPKAIRPEDRIPVRRLASELARQIGIDMGSAGRDQILRMLACAHLLLDHGAAYKDPCPLDGGKLVHQNAISQLTCQWSQKHAPWIRDEIRPLLIKFMQRGADLNDSLGYAPAPPVLRSVWSQSFEAACLLIELGARTEDAFLAESTKWRQPPVTSLVEEARSYTTDGKADLHCARLIEAMMQRQLQVMRNRDCTAAPKADAQASSPAIPPAPAPGASPLASRRRMAV</sequence>
<keyword evidence="3" id="KW-1185">Reference proteome</keyword>
<evidence type="ECO:0000256" key="1">
    <source>
        <dbReference type="SAM" id="MobiDB-lite"/>
    </source>
</evidence>
<proteinExistence type="predicted"/>
<keyword evidence="2" id="KW-0614">Plasmid</keyword>
<dbReference type="KEGG" id="acip:CBP36_20120"/>
<organism evidence="2 3">
    <name type="scientific">Acidovorax carolinensis</name>
    <dbReference type="NCBI Taxonomy" id="553814"/>
    <lineage>
        <taxon>Bacteria</taxon>
        <taxon>Pseudomonadati</taxon>
        <taxon>Pseudomonadota</taxon>
        <taxon>Betaproteobacteria</taxon>
        <taxon>Burkholderiales</taxon>
        <taxon>Comamonadaceae</taxon>
        <taxon>Acidovorax</taxon>
    </lineage>
</organism>
<dbReference type="Proteomes" id="UP000194440">
    <property type="component" value="Plasmid pACP4.1"/>
</dbReference>
<evidence type="ECO:0000313" key="2">
    <source>
        <dbReference type="EMBL" id="ART61275.1"/>
    </source>
</evidence>
<dbReference type="EMBL" id="CP021367">
    <property type="protein sequence ID" value="ART61275.1"/>
    <property type="molecule type" value="Genomic_DNA"/>
</dbReference>
<dbReference type="AlphaFoldDB" id="A0A240UJI3"/>
<protein>
    <recommendedName>
        <fullName evidence="4">Ankyrin repeat domain-containing protein</fullName>
    </recommendedName>
</protein>
<dbReference type="KEGG" id="acis:CBP35_20100"/>